<dbReference type="FunFam" id="3.30.300.110:FF:000001">
    <property type="entry name" value="tRNA (guanine(37)-N1)-methyltransferase"/>
    <property type="match status" value="1"/>
</dbReference>
<evidence type="ECO:0000256" key="10">
    <source>
        <dbReference type="ARBA" id="ARBA00047783"/>
    </source>
</evidence>
<evidence type="ECO:0000256" key="1">
    <source>
        <dbReference type="ARBA" id="ARBA00009775"/>
    </source>
</evidence>
<dbReference type="GO" id="GO:0070901">
    <property type="term" value="P:mitochondrial tRNA methylation"/>
    <property type="evidence" value="ECO:0000318"/>
    <property type="project" value="GO_Central"/>
</dbReference>
<dbReference type="OMA" id="VGSHSQF"/>
<organism evidence="12 13">
    <name type="scientific">Nematostella vectensis</name>
    <name type="common">Starlet sea anemone</name>
    <dbReference type="NCBI Taxonomy" id="45351"/>
    <lineage>
        <taxon>Eukaryota</taxon>
        <taxon>Metazoa</taxon>
        <taxon>Cnidaria</taxon>
        <taxon>Anthozoa</taxon>
        <taxon>Hexacorallia</taxon>
        <taxon>Actiniaria</taxon>
        <taxon>Edwardsiidae</taxon>
        <taxon>Nematostella</taxon>
    </lineage>
</organism>
<dbReference type="KEGG" id="nve:5508205"/>
<dbReference type="EMBL" id="DS469662">
    <property type="protein sequence ID" value="EDO36767.1"/>
    <property type="molecule type" value="Genomic_DNA"/>
</dbReference>
<dbReference type="HAMAP" id="MF_03152">
    <property type="entry name" value="TRM5"/>
    <property type="match status" value="1"/>
</dbReference>
<evidence type="ECO:0000256" key="4">
    <source>
        <dbReference type="ARBA" id="ARBA00022679"/>
    </source>
</evidence>
<evidence type="ECO:0000313" key="12">
    <source>
        <dbReference type="EMBL" id="EDO36767.1"/>
    </source>
</evidence>
<dbReference type="GO" id="GO:0002939">
    <property type="term" value="P:tRNA N1-guanine methylation"/>
    <property type="evidence" value="ECO:0000318"/>
    <property type="project" value="GO_Central"/>
</dbReference>
<dbReference type="InterPro" id="IPR025792">
    <property type="entry name" value="tRNA_Gua_MeTrfase_euk"/>
</dbReference>
<dbReference type="Gene3D" id="3.40.50.150">
    <property type="entry name" value="Vaccinia Virus protein VP39"/>
    <property type="match status" value="1"/>
</dbReference>
<keyword evidence="7" id="KW-0496">Mitochondrion</keyword>
<evidence type="ECO:0000313" key="13">
    <source>
        <dbReference type="Proteomes" id="UP000001593"/>
    </source>
</evidence>
<keyword evidence="6" id="KW-0819">tRNA processing</keyword>
<dbReference type="InterPro" id="IPR029063">
    <property type="entry name" value="SAM-dependent_MTases_sf"/>
</dbReference>
<dbReference type="PhylomeDB" id="A7SHN7"/>
<sequence length="398" mass="44918">PELQGMLELDRDLFQKVIKLPAIRIDAKDCNIFRKKLQNVLLNRPRLKNIVPDPDVNCRTKKIIVLRPGATLSDDEKAFVKSRGGLSVNHEMTLGYSYWTSEQILREVLPPEITDVPSGFETIGHIAHVNLRDNQLKFKNIIGQVIMDKNSPQIKTVVNKTNTIDDTFRFFKMEVIAGENNLQTSIIQNGITYEFDFSKVYWNSRLQAEHDRLVDSFSSSDVICDMFAGVGPFAIPAAKKGCFVYANDLNPSSFKALEHNAKTNQVADRIKAFNLDGREFVMQVTENTLKENNKMFNHVVMNLPATALQFLDVFKGLFSGYEDKFISSLSGSTLINLPSVHCYCFSKDENPMMDAQKQAEKVLGASLEGICKVYHVRNVAPKKQMMCVSFKLPSSVAF</sequence>
<dbReference type="GO" id="GO:0005737">
    <property type="term" value="C:cytoplasm"/>
    <property type="evidence" value="ECO:0000318"/>
    <property type="project" value="GO_Central"/>
</dbReference>
<comment type="function">
    <text evidence="9">Involved in mitochondrial tRNA methylation. Specifically methylates the N1 position of guanosine-37 in various tRNAs. Methylation is not dependent on the nature of the nucleoside 5' of the target nucleoside. This is the first step in the biosynthesis of wybutosine (yW), a modified base adjacent to the anticodon of tRNAs and required for accurate decoding.</text>
</comment>
<dbReference type="PROSITE" id="PS51684">
    <property type="entry name" value="SAM_MT_TRM5_TYW2"/>
    <property type="match status" value="1"/>
</dbReference>
<keyword evidence="13" id="KW-1185">Reference proteome</keyword>
<dbReference type="STRING" id="45351.A7SHN7"/>
<protein>
    <recommendedName>
        <fullName evidence="11">SAM-dependent methyltransferase TRM5/TYW2-type domain-containing protein</fullName>
    </recommendedName>
</protein>
<evidence type="ECO:0000256" key="2">
    <source>
        <dbReference type="ARBA" id="ARBA00022490"/>
    </source>
</evidence>
<dbReference type="GO" id="GO:0005759">
    <property type="term" value="C:mitochondrial matrix"/>
    <property type="evidence" value="ECO:0000318"/>
    <property type="project" value="GO_Central"/>
</dbReference>
<name>A7SHN7_NEMVE</name>
<proteinExistence type="inferred from homology"/>
<keyword evidence="3" id="KW-0489">Methyltransferase</keyword>
<dbReference type="GO" id="GO:0052906">
    <property type="term" value="F:tRNA (guanine(37)-N1)-methyltransferase activity"/>
    <property type="evidence" value="ECO:0007669"/>
    <property type="project" value="UniProtKB-EC"/>
</dbReference>
<evidence type="ECO:0000256" key="8">
    <source>
        <dbReference type="ARBA" id="ARBA00023242"/>
    </source>
</evidence>
<evidence type="ECO:0000256" key="6">
    <source>
        <dbReference type="ARBA" id="ARBA00022694"/>
    </source>
</evidence>
<feature type="non-terminal residue" evidence="12">
    <location>
        <position position="1"/>
    </location>
</feature>
<comment type="similarity">
    <text evidence="1">Belongs to the class I-like SAM-binding methyltransferase superfamily. TRM5/TYW2 family.</text>
</comment>
<dbReference type="SUPFAM" id="SSF53335">
    <property type="entry name" value="S-adenosyl-L-methionine-dependent methyltransferases"/>
    <property type="match status" value="1"/>
</dbReference>
<keyword evidence="5" id="KW-0949">S-adenosyl-L-methionine</keyword>
<dbReference type="InterPro" id="IPR056744">
    <property type="entry name" value="TRM5/TYW2-like_N"/>
</dbReference>
<feature type="domain" description="SAM-dependent methyltransferase TRM5/TYW2-type" evidence="11">
    <location>
        <begin position="120"/>
        <end position="394"/>
    </location>
</feature>
<reference evidence="12 13" key="1">
    <citation type="journal article" date="2007" name="Science">
        <title>Sea anemone genome reveals ancestral eumetazoan gene repertoire and genomic organization.</title>
        <authorList>
            <person name="Putnam N.H."/>
            <person name="Srivastava M."/>
            <person name="Hellsten U."/>
            <person name="Dirks B."/>
            <person name="Chapman J."/>
            <person name="Salamov A."/>
            <person name="Terry A."/>
            <person name="Shapiro H."/>
            <person name="Lindquist E."/>
            <person name="Kapitonov V.V."/>
            <person name="Jurka J."/>
            <person name="Genikhovich G."/>
            <person name="Grigoriev I.V."/>
            <person name="Lucas S.M."/>
            <person name="Steele R.E."/>
            <person name="Finnerty J.R."/>
            <person name="Technau U."/>
            <person name="Martindale M.Q."/>
            <person name="Rokhsar D.S."/>
        </authorList>
    </citation>
    <scope>NUCLEOTIDE SEQUENCE [LARGE SCALE GENOMIC DNA]</scope>
    <source>
        <strain evidence="13">CH2 X CH6</strain>
    </source>
</reference>
<dbReference type="OrthoDB" id="408788at2759"/>
<dbReference type="AlphaFoldDB" id="A7SHN7"/>
<comment type="catalytic activity">
    <reaction evidence="10">
        <text>guanosine(37) in tRNA + S-adenosyl-L-methionine = N(1)-methylguanosine(37) in tRNA + S-adenosyl-L-homocysteine + H(+)</text>
        <dbReference type="Rhea" id="RHEA:36899"/>
        <dbReference type="Rhea" id="RHEA-COMP:10145"/>
        <dbReference type="Rhea" id="RHEA-COMP:10147"/>
        <dbReference type="ChEBI" id="CHEBI:15378"/>
        <dbReference type="ChEBI" id="CHEBI:57856"/>
        <dbReference type="ChEBI" id="CHEBI:59789"/>
        <dbReference type="ChEBI" id="CHEBI:73542"/>
        <dbReference type="ChEBI" id="CHEBI:74269"/>
        <dbReference type="EC" id="2.1.1.228"/>
    </reaction>
</comment>
<evidence type="ECO:0000256" key="7">
    <source>
        <dbReference type="ARBA" id="ARBA00023128"/>
    </source>
</evidence>
<keyword evidence="8" id="KW-0539">Nucleus</keyword>
<dbReference type="PANTHER" id="PTHR23245">
    <property type="entry name" value="TRNA METHYLTRANSFERASE"/>
    <property type="match status" value="1"/>
</dbReference>
<evidence type="ECO:0000256" key="5">
    <source>
        <dbReference type="ARBA" id="ARBA00022691"/>
    </source>
</evidence>
<dbReference type="CDD" id="cd02440">
    <property type="entry name" value="AdoMet_MTases"/>
    <property type="match status" value="1"/>
</dbReference>
<dbReference type="InterPro" id="IPR056743">
    <property type="entry name" value="TRM5-TYW2-like_MTfase"/>
</dbReference>
<dbReference type="InParanoid" id="A7SHN7"/>
<dbReference type="Proteomes" id="UP000001593">
    <property type="component" value="Unassembled WGS sequence"/>
</dbReference>
<keyword evidence="4" id="KW-0808">Transferase</keyword>
<evidence type="ECO:0000256" key="9">
    <source>
        <dbReference type="ARBA" id="ARBA00045951"/>
    </source>
</evidence>
<dbReference type="PANTHER" id="PTHR23245:SF36">
    <property type="entry name" value="TRNA (GUANINE(37)-N1)-METHYLTRANSFERASE"/>
    <property type="match status" value="1"/>
</dbReference>
<dbReference type="Gene3D" id="3.30.300.110">
    <property type="entry name" value="Met-10+ protein-like domains"/>
    <property type="match status" value="1"/>
</dbReference>
<dbReference type="HOGENOM" id="CLU_022610_2_3_1"/>
<feature type="non-terminal residue" evidence="12">
    <location>
        <position position="398"/>
    </location>
</feature>
<accession>A7SHN7</accession>
<gene>
    <name evidence="12" type="ORF">NEMVEDRAFT_v1g118817</name>
</gene>
<dbReference type="Pfam" id="PF02475">
    <property type="entry name" value="TRM5-TYW2_MTfase"/>
    <property type="match status" value="1"/>
</dbReference>
<evidence type="ECO:0000256" key="3">
    <source>
        <dbReference type="ARBA" id="ARBA00022603"/>
    </source>
</evidence>
<evidence type="ECO:0000259" key="11">
    <source>
        <dbReference type="PROSITE" id="PS51684"/>
    </source>
</evidence>
<dbReference type="GO" id="GO:0008175">
    <property type="term" value="F:tRNA methyltransferase activity"/>
    <property type="evidence" value="ECO:0000318"/>
    <property type="project" value="GO_Central"/>
</dbReference>
<dbReference type="Pfam" id="PF25133">
    <property type="entry name" value="TYW2_N_2"/>
    <property type="match status" value="1"/>
</dbReference>
<dbReference type="eggNOG" id="KOG2078">
    <property type="taxonomic scope" value="Eukaryota"/>
</dbReference>
<dbReference type="InterPro" id="IPR030382">
    <property type="entry name" value="MeTrfase_TRM5/TYW2"/>
</dbReference>
<keyword evidence="2" id="KW-0963">Cytoplasm</keyword>